<accession>A0A1R3I233</accession>
<gene>
    <name evidence="1" type="ORF">CCACVL1_15546</name>
</gene>
<keyword evidence="2" id="KW-1185">Reference proteome</keyword>
<protein>
    <submittedName>
        <fullName evidence="1">Phosphatidylethanolamine-binding protein PEBP</fullName>
    </submittedName>
</protein>
<dbReference type="SUPFAM" id="SSF49777">
    <property type="entry name" value="PEBP-like"/>
    <property type="match status" value="1"/>
</dbReference>
<dbReference type="EMBL" id="AWWV01010866">
    <property type="protein sequence ID" value="OMO76609.1"/>
    <property type="molecule type" value="Genomic_DNA"/>
</dbReference>
<proteinExistence type="predicted"/>
<sequence length="67" mass="7659">MDEATKGRELVPFMGPCPPTGTHRYILARLSRRERRRPEGFNCRSGLGLPVGEVYFNSQKEPALKKR</sequence>
<organism evidence="1 2">
    <name type="scientific">Corchorus capsularis</name>
    <name type="common">Jute</name>
    <dbReference type="NCBI Taxonomy" id="210143"/>
    <lineage>
        <taxon>Eukaryota</taxon>
        <taxon>Viridiplantae</taxon>
        <taxon>Streptophyta</taxon>
        <taxon>Embryophyta</taxon>
        <taxon>Tracheophyta</taxon>
        <taxon>Spermatophyta</taxon>
        <taxon>Magnoliopsida</taxon>
        <taxon>eudicotyledons</taxon>
        <taxon>Gunneridae</taxon>
        <taxon>Pentapetalae</taxon>
        <taxon>rosids</taxon>
        <taxon>malvids</taxon>
        <taxon>Malvales</taxon>
        <taxon>Malvaceae</taxon>
        <taxon>Grewioideae</taxon>
        <taxon>Apeibeae</taxon>
        <taxon>Corchorus</taxon>
    </lineage>
</organism>
<dbReference type="AlphaFoldDB" id="A0A1R3I233"/>
<dbReference type="SMR" id="A0A1R3I233"/>
<reference evidence="1 2" key="1">
    <citation type="submission" date="2013-09" db="EMBL/GenBank/DDBJ databases">
        <title>Corchorus capsularis genome sequencing.</title>
        <authorList>
            <person name="Alam M."/>
            <person name="Haque M.S."/>
            <person name="Islam M.S."/>
            <person name="Emdad E.M."/>
            <person name="Islam M.M."/>
            <person name="Ahmed B."/>
            <person name="Halim A."/>
            <person name="Hossen Q.M.M."/>
            <person name="Hossain M.Z."/>
            <person name="Ahmed R."/>
            <person name="Khan M.M."/>
            <person name="Islam R."/>
            <person name="Rashid M.M."/>
            <person name="Khan S.A."/>
            <person name="Rahman M.S."/>
            <person name="Alam M."/>
        </authorList>
    </citation>
    <scope>NUCLEOTIDE SEQUENCE [LARGE SCALE GENOMIC DNA]</scope>
    <source>
        <strain evidence="2">cv. CVL-1</strain>
        <tissue evidence="1">Whole seedling</tissue>
    </source>
</reference>
<dbReference type="InterPro" id="IPR036610">
    <property type="entry name" value="PEBP-like_sf"/>
</dbReference>
<name>A0A1R3I233_COCAP</name>
<comment type="caution">
    <text evidence="1">The sequence shown here is derived from an EMBL/GenBank/DDBJ whole genome shotgun (WGS) entry which is preliminary data.</text>
</comment>
<dbReference type="Gene3D" id="3.90.280.10">
    <property type="entry name" value="PEBP-like"/>
    <property type="match status" value="1"/>
</dbReference>
<evidence type="ECO:0000313" key="2">
    <source>
        <dbReference type="Proteomes" id="UP000188268"/>
    </source>
</evidence>
<dbReference type="Gramene" id="OMO76609">
    <property type="protein sequence ID" value="OMO76609"/>
    <property type="gene ID" value="CCACVL1_15546"/>
</dbReference>
<dbReference type="STRING" id="210143.A0A1R3I233"/>
<dbReference type="Proteomes" id="UP000188268">
    <property type="component" value="Unassembled WGS sequence"/>
</dbReference>
<evidence type="ECO:0000313" key="1">
    <source>
        <dbReference type="EMBL" id="OMO76609.1"/>
    </source>
</evidence>